<dbReference type="PRINTS" id="PR00722">
    <property type="entry name" value="CHYMOTRYPSIN"/>
</dbReference>
<comment type="caution">
    <text evidence="9">The sequence shown here is derived from an EMBL/GenBank/DDBJ whole genome shotgun (WGS) entry which is preliminary data.</text>
</comment>
<evidence type="ECO:0000313" key="9">
    <source>
        <dbReference type="EMBL" id="GFG35966.1"/>
    </source>
</evidence>
<accession>A0A6L2PTY5</accession>
<dbReference type="GO" id="GO:0005576">
    <property type="term" value="C:extracellular region"/>
    <property type="evidence" value="ECO:0007669"/>
    <property type="project" value="UniProtKB-SubCell"/>
</dbReference>
<dbReference type="GO" id="GO:0004252">
    <property type="term" value="F:serine-type endopeptidase activity"/>
    <property type="evidence" value="ECO:0007669"/>
    <property type="project" value="InterPro"/>
</dbReference>
<dbReference type="InterPro" id="IPR009003">
    <property type="entry name" value="Peptidase_S1_PA"/>
</dbReference>
<dbReference type="CDD" id="cd00190">
    <property type="entry name" value="Tryp_SPc"/>
    <property type="match status" value="1"/>
</dbReference>
<dbReference type="Gene3D" id="2.40.10.10">
    <property type="entry name" value="Trypsin-like serine proteases"/>
    <property type="match status" value="2"/>
</dbReference>
<evidence type="ECO:0000256" key="2">
    <source>
        <dbReference type="ARBA" id="ARBA00009230"/>
    </source>
</evidence>
<dbReference type="PROSITE" id="PS50240">
    <property type="entry name" value="TRYPSIN_DOM"/>
    <property type="match status" value="1"/>
</dbReference>
<dbReference type="InterPro" id="IPR001314">
    <property type="entry name" value="Peptidase_S1A"/>
</dbReference>
<evidence type="ECO:0000259" key="8">
    <source>
        <dbReference type="PROSITE" id="PS50240"/>
    </source>
</evidence>
<organism evidence="9 10">
    <name type="scientific">Coptotermes formosanus</name>
    <name type="common">Formosan subterranean termite</name>
    <dbReference type="NCBI Taxonomy" id="36987"/>
    <lineage>
        <taxon>Eukaryota</taxon>
        <taxon>Metazoa</taxon>
        <taxon>Ecdysozoa</taxon>
        <taxon>Arthropoda</taxon>
        <taxon>Hexapoda</taxon>
        <taxon>Insecta</taxon>
        <taxon>Pterygota</taxon>
        <taxon>Neoptera</taxon>
        <taxon>Polyneoptera</taxon>
        <taxon>Dictyoptera</taxon>
        <taxon>Blattodea</taxon>
        <taxon>Blattoidea</taxon>
        <taxon>Termitoidae</taxon>
        <taxon>Rhinotermitidae</taxon>
        <taxon>Coptotermes</taxon>
    </lineage>
</organism>
<gene>
    <name evidence="9" type="ORF">Cfor_02930</name>
</gene>
<evidence type="ECO:0000256" key="7">
    <source>
        <dbReference type="ARBA" id="ARBA00024195"/>
    </source>
</evidence>
<dbReference type="SUPFAM" id="SSF50475">
    <property type="entry name" value="FMN-binding split barrel"/>
    <property type="match status" value="1"/>
</dbReference>
<feature type="domain" description="Peptidase S1" evidence="8">
    <location>
        <begin position="134"/>
        <end position="372"/>
    </location>
</feature>
<dbReference type="PANTHER" id="PTHR24258">
    <property type="entry name" value="SERINE PROTEASE-RELATED"/>
    <property type="match status" value="1"/>
</dbReference>
<dbReference type="Gene3D" id="2.30.110.10">
    <property type="entry name" value="Electron Transport, Fmn-binding Protein, Chain A"/>
    <property type="match status" value="1"/>
</dbReference>
<evidence type="ECO:0000256" key="5">
    <source>
        <dbReference type="ARBA" id="ARBA00023157"/>
    </source>
</evidence>
<dbReference type="FunFam" id="2.30.110.10:FF:000004">
    <property type="entry name" value="Cellular repressor of E1A-stimulated genes 1"/>
    <property type="match status" value="1"/>
</dbReference>
<evidence type="ECO:0000313" key="10">
    <source>
        <dbReference type="Proteomes" id="UP000502823"/>
    </source>
</evidence>
<dbReference type="InterPro" id="IPR012349">
    <property type="entry name" value="Split_barrel_FMN-bd"/>
</dbReference>
<keyword evidence="3" id="KW-0964">Secreted</keyword>
<evidence type="ECO:0000256" key="6">
    <source>
        <dbReference type="ARBA" id="ARBA00023180"/>
    </source>
</evidence>
<keyword evidence="4" id="KW-0732">Signal</keyword>
<reference evidence="10" key="1">
    <citation type="submission" date="2020-01" db="EMBL/GenBank/DDBJ databases">
        <title>Draft genome sequence of the Termite Coptotermes fromosanus.</title>
        <authorList>
            <person name="Itakura S."/>
            <person name="Yosikawa Y."/>
            <person name="Umezawa K."/>
        </authorList>
    </citation>
    <scope>NUCLEOTIDE SEQUENCE [LARGE SCALE GENOMIC DNA]</scope>
</reference>
<evidence type="ECO:0000256" key="3">
    <source>
        <dbReference type="ARBA" id="ARBA00022525"/>
    </source>
</evidence>
<keyword evidence="5" id="KW-1015">Disulfide bond</keyword>
<dbReference type="InterPro" id="IPR043504">
    <property type="entry name" value="Peptidase_S1_PA_chymotrypsin"/>
</dbReference>
<comment type="similarity">
    <text evidence="2">Belongs to the CREG family.</text>
</comment>
<dbReference type="InParanoid" id="A0A6L2PTY5"/>
<dbReference type="PROSITE" id="PS00134">
    <property type="entry name" value="TRYPSIN_HIS"/>
    <property type="match status" value="1"/>
</dbReference>
<dbReference type="PANTHER" id="PTHR24258:SF145">
    <property type="entry name" value="SERINE PROTEASE EASTER-LIKE PROTEIN"/>
    <property type="match status" value="1"/>
</dbReference>
<dbReference type="SUPFAM" id="SSF50494">
    <property type="entry name" value="Trypsin-like serine proteases"/>
    <property type="match status" value="1"/>
</dbReference>
<proteinExistence type="inferred from homology"/>
<dbReference type="OrthoDB" id="7726766at2759"/>
<dbReference type="Proteomes" id="UP000502823">
    <property type="component" value="Unassembled WGS sequence"/>
</dbReference>
<dbReference type="GO" id="GO:0012505">
    <property type="term" value="C:endomembrane system"/>
    <property type="evidence" value="ECO:0007669"/>
    <property type="project" value="UniProtKB-ARBA"/>
</dbReference>
<dbReference type="InterPro" id="IPR001254">
    <property type="entry name" value="Trypsin_dom"/>
</dbReference>
<dbReference type="GO" id="GO:0006508">
    <property type="term" value="P:proteolysis"/>
    <property type="evidence" value="ECO:0007669"/>
    <property type="project" value="InterPro"/>
</dbReference>
<dbReference type="AlphaFoldDB" id="A0A6L2PTY5"/>
<sequence length="667" mass="73196">MVSKYIAKSIPGGIPQDPECLPFCMVAFMVDEEDHEFDETPSLSHEKSNDSLCGIHSVCTPIKSCTLLQDLMEQNCLASEKLGELTCGYLGDEILVCCPQGSFESPLTYHHTSSQGSVLSEKKINCGQPLFNSMKRGRSGGLGSHPWVARIGYTNTKTGHMSYPCCGSIVSDKTILTAAHCALGNTDNYKLTTVRVGEYDGKGDPDCTKTFCAHPVQDIPVSHIIVHPGFERKVYKHDVALLVLKTPMNFSVAALPICLLENPNIPLVGRRAALVGWGKIAGQEVPLDQCAKVYSGVTLVTQNQICVGGEAGKDACAGFGGAPLILLDHYTRSRYYQVGIVSFGSDKCGARGVPSVYSSIHRYAEWIPAANDCVYEVVLSVKCHSSISDFLTAVRMKSVNALLGYGMQVKLDLCVTPFNCAFQGRVSGCYFNCNDLGECEDTLVHFSPYPGTMYQSVLALVITAFYVDSMNAYGSGNIFVFSVPDQEVEGHLSDPPPHSEVAKMARYIVHNSDWCVMAYKSQHPMTSEFPMGTILSVSDGPLGNGKGTPYVYVSELEEAVQDTHNDSRCSFTMTLAQEEYCKQKKLDPQYPTCPQVSLIGRIDTVKNGTTEEMFAKEALFSRHPSMSSWPKDHSFFFMKLNIERIMVLDYFGGPVYVNVDDYYDVTP</sequence>
<dbReference type="EMBL" id="BLKM01012228">
    <property type="protein sequence ID" value="GFG35966.1"/>
    <property type="molecule type" value="Genomic_DNA"/>
</dbReference>
<dbReference type="InterPro" id="IPR018114">
    <property type="entry name" value="TRYPSIN_HIS"/>
</dbReference>
<dbReference type="Pfam" id="PF13883">
    <property type="entry name" value="CREG_beta-barrel"/>
    <property type="match status" value="1"/>
</dbReference>
<keyword evidence="10" id="KW-1185">Reference proteome</keyword>
<comment type="similarity">
    <text evidence="7">Belongs to the peptidase S1 family. CLIP subfamily.</text>
</comment>
<dbReference type="FunFam" id="2.40.10.10:FF:000028">
    <property type="entry name" value="Serine protease easter"/>
    <property type="match status" value="1"/>
</dbReference>
<dbReference type="GO" id="GO:0005737">
    <property type="term" value="C:cytoplasm"/>
    <property type="evidence" value="ECO:0007669"/>
    <property type="project" value="UniProtKB-ARBA"/>
</dbReference>
<dbReference type="Pfam" id="PF00089">
    <property type="entry name" value="Trypsin"/>
    <property type="match status" value="1"/>
</dbReference>
<evidence type="ECO:0000256" key="1">
    <source>
        <dbReference type="ARBA" id="ARBA00004613"/>
    </source>
</evidence>
<dbReference type="SMART" id="SM00020">
    <property type="entry name" value="Tryp_SPc"/>
    <property type="match status" value="1"/>
</dbReference>
<evidence type="ECO:0000256" key="4">
    <source>
        <dbReference type="ARBA" id="ARBA00022729"/>
    </source>
</evidence>
<name>A0A6L2PTY5_COPFO</name>
<keyword evidence="6" id="KW-0325">Glycoprotein</keyword>
<protein>
    <recommendedName>
        <fullName evidence="8">Peptidase S1 domain-containing protein</fullName>
    </recommendedName>
</protein>
<comment type="subcellular location">
    <subcellularLocation>
        <location evidence="1">Secreted</location>
    </subcellularLocation>
</comment>
<dbReference type="InterPro" id="IPR055343">
    <property type="entry name" value="CREG_beta-barrel"/>
</dbReference>